<evidence type="ECO:0000313" key="12">
    <source>
        <dbReference type="Proteomes" id="UP000190080"/>
    </source>
</evidence>
<comment type="cofactor">
    <cofactor evidence="9">
        <name>Mg(2+)</name>
        <dbReference type="ChEBI" id="CHEBI:18420"/>
    </cofactor>
</comment>
<dbReference type="UniPathway" id="UPA00070">
    <property type="reaction ID" value="UER00119"/>
</dbReference>
<evidence type="ECO:0000256" key="3">
    <source>
        <dbReference type="ARBA" id="ARBA00006340"/>
    </source>
</evidence>
<feature type="binding site" evidence="9">
    <location>
        <position position="104"/>
    </location>
    <ligand>
        <name>5-phospho-alpha-D-ribose 1-diphosphate</name>
        <dbReference type="ChEBI" id="CHEBI:58017"/>
        <note>ligand shared between dimeric partners</note>
    </ligand>
</feature>
<evidence type="ECO:0000256" key="7">
    <source>
        <dbReference type="ARBA" id="ARBA00022679"/>
    </source>
</evidence>
<feature type="binding site" description="in other chain" evidence="9">
    <location>
        <begin position="127"/>
        <end position="135"/>
    </location>
    <ligand>
        <name>5-phospho-alpha-D-ribose 1-diphosphate</name>
        <dbReference type="ChEBI" id="CHEBI:58017"/>
        <note>ligand shared between dimeric partners</note>
    </ligand>
</feature>
<evidence type="ECO:0000256" key="2">
    <source>
        <dbReference type="ARBA" id="ARBA00004889"/>
    </source>
</evidence>
<evidence type="ECO:0000256" key="8">
    <source>
        <dbReference type="ARBA" id="ARBA00022975"/>
    </source>
</evidence>
<comment type="caution">
    <text evidence="9">Lacks conserved residue(s) required for the propagation of feature annotation.</text>
</comment>
<evidence type="ECO:0000256" key="6">
    <source>
        <dbReference type="ARBA" id="ARBA00022676"/>
    </source>
</evidence>
<keyword evidence="7 9" id="KW-0808">Transferase</keyword>
<gene>
    <name evidence="9 11" type="primary">pyrE</name>
    <name evidence="11" type="ORF">CLORY_14760</name>
</gene>
<dbReference type="HAMAP" id="MF_01208">
    <property type="entry name" value="PyrE"/>
    <property type="match status" value="1"/>
</dbReference>
<organism evidence="11 12">
    <name type="scientific">Clostridium oryzae</name>
    <dbReference type="NCBI Taxonomy" id="1450648"/>
    <lineage>
        <taxon>Bacteria</taxon>
        <taxon>Bacillati</taxon>
        <taxon>Bacillota</taxon>
        <taxon>Clostridia</taxon>
        <taxon>Eubacteriales</taxon>
        <taxon>Clostridiaceae</taxon>
        <taxon>Clostridium</taxon>
    </lineage>
</organism>
<feature type="binding site" description="in other chain" evidence="9">
    <location>
        <begin position="73"/>
        <end position="74"/>
    </location>
    <ligand>
        <name>5-phospho-alpha-D-ribose 1-diphosphate</name>
        <dbReference type="ChEBI" id="CHEBI:58017"/>
        <note>ligand shared between dimeric partners</note>
    </ligand>
</feature>
<feature type="domain" description="Phosphoribosyltransferase" evidence="10">
    <location>
        <begin position="42"/>
        <end position="167"/>
    </location>
</feature>
<evidence type="ECO:0000256" key="5">
    <source>
        <dbReference type="ARBA" id="ARBA00011971"/>
    </source>
</evidence>
<dbReference type="Pfam" id="PF00156">
    <property type="entry name" value="Pribosyltran"/>
    <property type="match status" value="1"/>
</dbReference>
<dbReference type="InterPro" id="IPR029057">
    <property type="entry name" value="PRTase-like"/>
</dbReference>
<dbReference type="PANTHER" id="PTHR46683:SF1">
    <property type="entry name" value="OROTATE PHOSPHORIBOSYLTRANSFERASE 1-RELATED"/>
    <property type="match status" value="1"/>
</dbReference>
<dbReference type="GO" id="GO:0006207">
    <property type="term" value="P:'de novo' pyrimidine nucleobase biosynthetic process"/>
    <property type="evidence" value="ECO:0007669"/>
    <property type="project" value="TreeGrafter"/>
</dbReference>
<sequence>MLEYKKQFIEFILESGVLTFGDFVTKSGRKTPFFINAGNFRTGEQLKKLGEFYAKAIKENFGTDFDILFGPAYKGIPLSVSACIALNNLYGADVSYCSNRKEIKDHGDKGILLGSKIKDRQKVLIIEDVTTAGTSIYETMPIIKAQGDVDVVGLIISVDRMERGKGAKSALVELKEEFNFKTCSIVTMEEIVSYLYNREINGKVVISDEIKNRIDEYYATYGVK</sequence>
<dbReference type="EC" id="2.4.2.10" evidence="5 9"/>
<evidence type="ECO:0000256" key="1">
    <source>
        <dbReference type="ARBA" id="ARBA00003769"/>
    </source>
</evidence>
<reference evidence="11 12" key="1">
    <citation type="submission" date="2017-03" db="EMBL/GenBank/DDBJ databases">
        <title>Genome sequence of Clostridium oryzae DSM 28571.</title>
        <authorList>
            <person name="Poehlein A."/>
            <person name="Daniel R."/>
        </authorList>
    </citation>
    <scope>NUCLEOTIDE SEQUENCE [LARGE SCALE GENOMIC DNA]</scope>
    <source>
        <strain evidence="11 12">DSM 28571</strain>
    </source>
</reference>
<dbReference type="GO" id="GO:0044205">
    <property type="term" value="P:'de novo' UMP biosynthetic process"/>
    <property type="evidence" value="ECO:0007669"/>
    <property type="project" value="UniProtKB-UniRule"/>
</dbReference>
<dbReference type="SUPFAM" id="SSF53271">
    <property type="entry name" value="PRTase-like"/>
    <property type="match status" value="1"/>
</dbReference>
<dbReference type="GO" id="GO:0000287">
    <property type="term" value="F:magnesium ion binding"/>
    <property type="evidence" value="ECO:0007669"/>
    <property type="project" value="UniProtKB-UniRule"/>
</dbReference>
<accession>A0A1V4IS56</accession>
<dbReference type="InterPro" id="IPR004467">
    <property type="entry name" value="Or_phspho_trans_dom"/>
</dbReference>
<proteinExistence type="inferred from homology"/>
<comment type="function">
    <text evidence="1 9">Catalyzes the transfer of a ribosyl phosphate group from 5-phosphoribose 1-diphosphate to orotate, leading to the formation of orotidine monophosphate (OMP).</text>
</comment>
<dbReference type="GO" id="GO:0046132">
    <property type="term" value="P:pyrimidine ribonucleoside biosynthetic process"/>
    <property type="evidence" value="ECO:0007669"/>
    <property type="project" value="TreeGrafter"/>
</dbReference>
<keyword evidence="12" id="KW-1185">Reference proteome</keyword>
<feature type="binding site" evidence="9">
    <location>
        <position position="131"/>
    </location>
    <ligand>
        <name>orotate</name>
        <dbReference type="ChEBI" id="CHEBI:30839"/>
    </ligand>
</feature>
<comment type="catalytic activity">
    <reaction evidence="9">
        <text>orotidine 5'-phosphate + diphosphate = orotate + 5-phospho-alpha-D-ribose 1-diphosphate</text>
        <dbReference type="Rhea" id="RHEA:10380"/>
        <dbReference type="ChEBI" id="CHEBI:30839"/>
        <dbReference type="ChEBI" id="CHEBI:33019"/>
        <dbReference type="ChEBI" id="CHEBI:57538"/>
        <dbReference type="ChEBI" id="CHEBI:58017"/>
        <dbReference type="EC" id="2.4.2.10"/>
    </reaction>
</comment>
<dbReference type="GO" id="GO:0005737">
    <property type="term" value="C:cytoplasm"/>
    <property type="evidence" value="ECO:0007669"/>
    <property type="project" value="TreeGrafter"/>
</dbReference>
<comment type="subunit">
    <text evidence="4 9">Homodimer.</text>
</comment>
<protein>
    <recommendedName>
        <fullName evidence="5 9">Orotate phosphoribosyltransferase</fullName>
        <shortName evidence="9">OPRT</shortName>
        <shortName evidence="9">OPRTase</shortName>
        <ecNumber evidence="5 9">2.4.2.10</ecNumber>
    </recommendedName>
</protein>
<feature type="binding site" description="in other chain" evidence="9">
    <location>
        <position position="26"/>
    </location>
    <ligand>
        <name>5-phospho-alpha-D-ribose 1-diphosphate</name>
        <dbReference type="ChEBI" id="CHEBI:58017"/>
        <note>ligand shared between dimeric partners</note>
    </ligand>
</feature>
<evidence type="ECO:0000313" key="11">
    <source>
        <dbReference type="EMBL" id="OPJ62852.1"/>
    </source>
</evidence>
<feature type="binding site" evidence="9">
    <location>
        <position position="160"/>
    </location>
    <ligand>
        <name>orotate</name>
        <dbReference type="ChEBI" id="CHEBI:30839"/>
    </ligand>
</feature>
<dbReference type="InterPro" id="IPR023031">
    <property type="entry name" value="OPRT"/>
</dbReference>
<comment type="caution">
    <text evidence="11">The sequence shown here is derived from an EMBL/GenBank/DDBJ whole genome shotgun (WGS) entry which is preliminary data.</text>
</comment>
<evidence type="ECO:0000256" key="9">
    <source>
        <dbReference type="HAMAP-Rule" id="MF_01208"/>
    </source>
</evidence>
<dbReference type="RefSeq" id="WP_079422888.1">
    <property type="nucleotide sequence ID" value="NZ_MZGV01000012.1"/>
</dbReference>
<feature type="binding site" evidence="9">
    <location>
        <position position="100"/>
    </location>
    <ligand>
        <name>5-phospho-alpha-D-ribose 1-diphosphate</name>
        <dbReference type="ChEBI" id="CHEBI:58017"/>
        <note>ligand shared between dimeric partners</note>
    </ligand>
</feature>
<dbReference type="OrthoDB" id="9802134at2"/>
<evidence type="ECO:0000256" key="4">
    <source>
        <dbReference type="ARBA" id="ARBA00011738"/>
    </source>
</evidence>
<dbReference type="PANTHER" id="PTHR46683">
    <property type="entry name" value="OROTATE PHOSPHORIBOSYLTRANSFERASE 1-RELATED"/>
    <property type="match status" value="1"/>
</dbReference>
<feature type="binding site" description="in other chain" evidence="9">
    <location>
        <position position="101"/>
    </location>
    <ligand>
        <name>5-phospho-alpha-D-ribose 1-diphosphate</name>
        <dbReference type="ChEBI" id="CHEBI:58017"/>
        <note>ligand shared between dimeric partners</note>
    </ligand>
</feature>
<keyword evidence="9" id="KW-0460">Magnesium</keyword>
<dbReference type="GO" id="GO:0004588">
    <property type="term" value="F:orotate phosphoribosyltransferase activity"/>
    <property type="evidence" value="ECO:0007669"/>
    <property type="project" value="UniProtKB-UniRule"/>
</dbReference>
<name>A0A1V4IS56_9CLOT</name>
<feature type="binding site" evidence="9">
    <location>
        <position position="106"/>
    </location>
    <ligand>
        <name>5-phospho-alpha-D-ribose 1-diphosphate</name>
        <dbReference type="ChEBI" id="CHEBI:58017"/>
        <note>ligand shared between dimeric partners</note>
    </ligand>
</feature>
<dbReference type="Proteomes" id="UP000190080">
    <property type="component" value="Unassembled WGS sequence"/>
</dbReference>
<evidence type="ECO:0000259" key="10">
    <source>
        <dbReference type="Pfam" id="PF00156"/>
    </source>
</evidence>
<dbReference type="NCBIfam" id="TIGR00336">
    <property type="entry name" value="pyrE"/>
    <property type="match status" value="1"/>
</dbReference>
<keyword evidence="8 9" id="KW-0665">Pyrimidine biosynthesis</keyword>
<dbReference type="CDD" id="cd06223">
    <property type="entry name" value="PRTases_typeI"/>
    <property type="match status" value="1"/>
</dbReference>
<dbReference type="AlphaFoldDB" id="A0A1V4IS56"/>
<dbReference type="EMBL" id="MZGV01000012">
    <property type="protein sequence ID" value="OPJ62852.1"/>
    <property type="molecule type" value="Genomic_DNA"/>
</dbReference>
<comment type="pathway">
    <text evidence="2 9">Pyrimidine metabolism; UMP biosynthesis via de novo pathway; UMP from orotate: step 1/2.</text>
</comment>
<comment type="similarity">
    <text evidence="3 9">Belongs to the purine/pyrimidine phosphoribosyltransferase family. PyrE subfamily.</text>
</comment>
<dbReference type="STRING" id="1450648.CLORY_14760"/>
<dbReference type="Gene3D" id="3.40.50.2020">
    <property type="match status" value="1"/>
</dbReference>
<dbReference type="InterPro" id="IPR000836">
    <property type="entry name" value="PRTase_dom"/>
</dbReference>
<keyword evidence="6 9" id="KW-0328">Glycosyltransferase</keyword>